<dbReference type="InterPro" id="IPR038336">
    <property type="entry name" value="NET_sf"/>
</dbReference>
<dbReference type="Proteomes" id="UP001470230">
    <property type="component" value="Unassembled WGS sequence"/>
</dbReference>
<keyword evidence="1 2" id="KW-0103">Bromodomain</keyword>
<comment type="caution">
    <text evidence="4">The sequence shown here is derived from an EMBL/GenBank/DDBJ whole genome shotgun (WGS) entry which is preliminary data.</text>
</comment>
<dbReference type="Gene3D" id="1.20.920.10">
    <property type="entry name" value="Bromodomain-like"/>
    <property type="match status" value="1"/>
</dbReference>
<dbReference type="SMART" id="SM00297">
    <property type="entry name" value="BROMO"/>
    <property type="match status" value="1"/>
</dbReference>
<dbReference type="InterPro" id="IPR036427">
    <property type="entry name" value="Bromodomain-like_sf"/>
</dbReference>
<accession>A0ABR2JRC2</accession>
<dbReference type="Gene3D" id="1.20.1270.220">
    <property type="match status" value="1"/>
</dbReference>
<feature type="domain" description="Bromo" evidence="3">
    <location>
        <begin position="5"/>
        <end position="77"/>
    </location>
</feature>
<evidence type="ECO:0000259" key="3">
    <source>
        <dbReference type="PROSITE" id="PS50014"/>
    </source>
</evidence>
<dbReference type="CDD" id="cd04369">
    <property type="entry name" value="Bromodomain"/>
    <property type="match status" value="1"/>
</dbReference>
<proteinExistence type="predicted"/>
<keyword evidence="5" id="KW-1185">Reference proteome</keyword>
<dbReference type="EMBL" id="JAPFFF010000010">
    <property type="protein sequence ID" value="KAK8881452.1"/>
    <property type="molecule type" value="Genomic_DNA"/>
</dbReference>
<evidence type="ECO:0000313" key="4">
    <source>
        <dbReference type="EMBL" id="KAK8881452.1"/>
    </source>
</evidence>
<dbReference type="InterPro" id="IPR001487">
    <property type="entry name" value="Bromodomain"/>
</dbReference>
<organism evidence="4 5">
    <name type="scientific">Tritrichomonas musculus</name>
    <dbReference type="NCBI Taxonomy" id="1915356"/>
    <lineage>
        <taxon>Eukaryota</taxon>
        <taxon>Metamonada</taxon>
        <taxon>Parabasalia</taxon>
        <taxon>Tritrichomonadida</taxon>
        <taxon>Tritrichomonadidae</taxon>
        <taxon>Tritrichomonas</taxon>
    </lineage>
</organism>
<dbReference type="PROSITE" id="PS50014">
    <property type="entry name" value="BROMODOMAIN_2"/>
    <property type="match status" value="1"/>
</dbReference>
<reference evidence="4 5" key="1">
    <citation type="submission" date="2024-04" db="EMBL/GenBank/DDBJ databases">
        <title>Tritrichomonas musculus Genome.</title>
        <authorList>
            <person name="Alves-Ferreira E."/>
            <person name="Grigg M."/>
            <person name="Lorenzi H."/>
            <person name="Galac M."/>
        </authorList>
    </citation>
    <scope>NUCLEOTIDE SEQUENCE [LARGE SCALE GENOMIC DNA]</scope>
    <source>
        <strain evidence="4 5">EAF2021</strain>
    </source>
</reference>
<sequence length="219" mass="24925">MDELIAREIADIFVEPVDPVLDGCPDYFDVILNPMDLTTCKTKLEKNKYETLQEWKDDVNLIWSNAILFNGSESIIGIIAQELQDVFNEYTKFFTESPSDDWITQLNSICEDFSQEVKALTIANPYTTRKSPSLMTLTPAPSDIEDLNMSHEDIVQLGEEIKNLSDQKSIQRMFDCLKSMEPTLVGDRKGLTINICELPHSTLLALREELDSIMRGSEH</sequence>
<gene>
    <name evidence="4" type="ORF">M9Y10_004188</name>
</gene>
<dbReference type="SUPFAM" id="SSF47370">
    <property type="entry name" value="Bromodomain"/>
    <property type="match status" value="1"/>
</dbReference>
<dbReference type="InterPro" id="IPR050935">
    <property type="entry name" value="Bromo_chromatin_reader"/>
</dbReference>
<dbReference type="PANTHER" id="PTHR22880">
    <property type="entry name" value="FALZ-RELATED BROMODOMAIN-CONTAINING PROTEINS"/>
    <property type="match status" value="1"/>
</dbReference>
<evidence type="ECO:0000313" key="5">
    <source>
        <dbReference type="Proteomes" id="UP001470230"/>
    </source>
</evidence>
<name>A0ABR2JRC2_9EUKA</name>
<dbReference type="PRINTS" id="PR00503">
    <property type="entry name" value="BROMODOMAIN"/>
</dbReference>
<dbReference type="Pfam" id="PF00439">
    <property type="entry name" value="Bromodomain"/>
    <property type="match status" value="1"/>
</dbReference>
<evidence type="ECO:0000256" key="2">
    <source>
        <dbReference type="PROSITE-ProRule" id="PRU00035"/>
    </source>
</evidence>
<evidence type="ECO:0000256" key="1">
    <source>
        <dbReference type="ARBA" id="ARBA00023117"/>
    </source>
</evidence>
<dbReference type="PANTHER" id="PTHR22880:SF225">
    <property type="entry name" value="BROMODOMAIN-CONTAINING PROTEIN BET-1-RELATED"/>
    <property type="match status" value="1"/>
</dbReference>
<protein>
    <submittedName>
        <fullName evidence="4">Transcription initiation at TATA-containing promoter protein</fullName>
    </submittedName>
</protein>